<keyword evidence="2" id="KW-0812">Transmembrane</keyword>
<feature type="transmembrane region" description="Helical" evidence="2">
    <location>
        <begin position="377"/>
        <end position="397"/>
    </location>
</feature>
<evidence type="ECO:0000313" key="3">
    <source>
        <dbReference type="EMBL" id="CCI22132.1"/>
    </source>
</evidence>
<feature type="transmembrane region" description="Helical" evidence="2">
    <location>
        <begin position="409"/>
        <end position="430"/>
    </location>
</feature>
<organism evidence="3 4">
    <name type="scientific">Microcystis aeruginosa PCC 9808</name>
    <dbReference type="NCBI Taxonomy" id="1160284"/>
    <lineage>
        <taxon>Bacteria</taxon>
        <taxon>Bacillati</taxon>
        <taxon>Cyanobacteriota</taxon>
        <taxon>Cyanophyceae</taxon>
        <taxon>Oscillatoriophycideae</taxon>
        <taxon>Chroococcales</taxon>
        <taxon>Microcystaceae</taxon>
        <taxon>Microcystis</taxon>
    </lineage>
</organism>
<dbReference type="EMBL" id="CAIN01000072">
    <property type="protein sequence ID" value="CCI22132.1"/>
    <property type="molecule type" value="Genomic_DNA"/>
</dbReference>
<comment type="caution">
    <text evidence="3">The sequence shown here is derived from an EMBL/GenBank/DDBJ whole genome shotgun (WGS) entry which is preliminary data.</text>
</comment>
<dbReference type="Proteomes" id="UP000005291">
    <property type="component" value="Unassembled WGS sequence"/>
</dbReference>
<reference evidence="3 4" key="1">
    <citation type="submission" date="2012-04" db="EMBL/GenBank/DDBJ databases">
        <authorList>
            <person name="Genoscope - CEA"/>
        </authorList>
    </citation>
    <scope>NUCLEOTIDE SEQUENCE [LARGE SCALE GENOMIC DNA]</scope>
    <source>
        <strain evidence="3 4">9808</strain>
    </source>
</reference>
<accession>I4HJA8</accession>
<evidence type="ECO:0000313" key="4">
    <source>
        <dbReference type="Proteomes" id="UP000005291"/>
    </source>
</evidence>
<gene>
    <name evidence="3" type="ORF">MICAG_1630020</name>
</gene>
<evidence type="ECO:0000256" key="2">
    <source>
        <dbReference type="SAM" id="Phobius"/>
    </source>
</evidence>
<keyword evidence="2" id="KW-0472">Membrane</keyword>
<dbReference type="HOGENOM" id="CLU_446760_0_0_3"/>
<protein>
    <submittedName>
        <fullName evidence="3">Uncharacterized protein</fullName>
    </submittedName>
</protein>
<dbReference type="AlphaFoldDB" id="I4HJA8"/>
<name>I4HJA8_MICAE</name>
<evidence type="ECO:0000256" key="1">
    <source>
        <dbReference type="SAM" id="MobiDB-lite"/>
    </source>
</evidence>
<feature type="transmembrane region" description="Helical" evidence="2">
    <location>
        <begin position="20"/>
        <end position="41"/>
    </location>
</feature>
<proteinExistence type="predicted"/>
<sequence>MLQKKKLSIFNRQKQNKHFWIIKMAIIFITSLLLIQTISFYSSVYAQSSLMSLEILPTSVELPISNEEAKVLIIVRNTSTKDRLQEIKLADWWLSSIDDNNLSININGDKKENIKTVDSLPPGGEFTWTVTLSQKNSEPIIGKVYFQIDYQNKAGISKVANAVLEVKSQTPKKAEEIVDIEIKTTLETLNENRSALAYLIIKNKAYFPITIEKVVPSGPSFISFEKNLNLEKSSNQNVNPTQSPTDKESPPNKAPIQLQNGETVINQDVAPNTKYSIPINIKAGQQVKPGKHTLLFDIKLKWKQDEKEQTGNVIEEKEVNVGVFGESAILELLKVPSLFILPGFLVLMTIRQLWIWRLFRANDEEAEFPLNPDQVEFWFFGVFISLTIAFVCNVILKNNYLEEYGTNDIFFLWIYSIILGLIVYSILSLWQNWSKQQITPNPHDAPITILEKLHRRNLNASLEPVSVAGQDRDGFLVAQPNSSLEGTHWVIPPIALKYRPARQPLTDLPVEAGLIPRISQWVTRNIIHMIMGAPETNFTHLQRNINQQRGRQGRADELAKLLKQGQDSDFLTVSWQNLDWIQRPTQFPQPGTQLQRHEGAEPSSIVQIEDV</sequence>
<feature type="compositionally biased region" description="Polar residues" evidence="1">
    <location>
        <begin position="232"/>
        <end position="244"/>
    </location>
</feature>
<feature type="region of interest" description="Disordered" evidence="1">
    <location>
        <begin position="589"/>
        <end position="611"/>
    </location>
</feature>
<feature type="region of interest" description="Disordered" evidence="1">
    <location>
        <begin position="232"/>
        <end position="256"/>
    </location>
</feature>
<keyword evidence="2" id="KW-1133">Transmembrane helix</keyword>